<keyword evidence="7" id="KW-0812">Transmembrane</keyword>
<evidence type="ECO:0000313" key="12">
    <source>
        <dbReference type="Proteomes" id="UP000234190"/>
    </source>
</evidence>
<dbReference type="GO" id="GO:0005886">
    <property type="term" value="C:plasma membrane"/>
    <property type="evidence" value="ECO:0007669"/>
    <property type="project" value="UniProtKB-SubCell"/>
</dbReference>
<accession>A0A2N4UA11</accession>
<keyword evidence="5" id="KW-1003">Cell membrane</keyword>
<dbReference type="InterPro" id="IPR022792">
    <property type="entry name" value="T2SS_protein-GspN"/>
</dbReference>
<keyword evidence="8" id="KW-0653">Protein transport</keyword>
<organism evidence="11 12">
    <name type="scientific">Pollutimonas subterranea</name>
    <dbReference type="NCBI Taxonomy" id="2045210"/>
    <lineage>
        <taxon>Bacteria</taxon>
        <taxon>Pseudomonadati</taxon>
        <taxon>Pseudomonadota</taxon>
        <taxon>Betaproteobacteria</taxon>
        <taxon>Burkholderiales</taxon>
        <taxon>Alcaligenaceae</taxon>
        <taxon>Pollutimonas</taxon>
    </lineage>
</organism>
<dbReference type="AlphaFoldDB" id="A0A2N4UA11"/>
<dbReference type="RefSeq" id="WP_102072333.1">
    <property type="nucleotide sequence ID" value="NZ_PDNW01000001.1"/>
</dbReference>
<evidence type="ECO:0000256" key="5">
    <source>
        <dbReference type="ARBA" id="ARBA00022475"/>
    </source>
</evidence>
<dbReference type="Proteomes" id="UP000234190">
    <property type="component" value="Unassembled WGS sequence"/>
</dbReference>
<evidence type="ECO:0000256" key="10">
    <source>
        <dbReference type="ARBA" id="ARBA00030772"/>
    </source>
</evidence>
<evidence type="ECO:0000313" key="11">
    <source>
        <dbReference type="EMBL" id="PLC51846.1"/>
    </source>
</evidence>
<keyword evidence="9" id="KW-0472">Membrane</keyword>
<name>A0A2N4UA11_9BURK</name>
<keyword evidence="4" id="KW-0813">Transport</keyword>
<evidence type="ECO:0000256" key="9">
    <source>
        <dbReference type="ARBA" id="ARBA00023136"/>
    </source>
</evidence>
<sequence>MRRGVQATWLALLLAIGCTAALWALPARWVMAWIPESSPVRVTDASGTLWKASATMAVGVGGLQRTLPDPLQWRLSVEGGPHLILTHAWLRGPLTLALSWRGLRMSAQSLQLPASALTTVHGMFNTLDPGGELFINWPELFFGKNAVASKDNGPLLSAQWRNASSSLTRIRPLGEYTLILSQAAGNSIALALATNQGPWMMEGTGILSQAGRAQFDGKAWVHESASGDTHAALQGLLDAIGPRSGQNGPTIMKIR</sequence>
<reference evidence="11 12" key="1">
    <citation type="submission" date="2017-10" db="EMBL/GenBank/DDBJ databases">
        <title>Two draft genome sequences of Pusillimonas sp. strains isolated from a nitrate- and radionuclide-contaminated groundwater in Russia.</title>
        <authorList>
            <person name="Grouzdev D.S."/>
            <person name="Tourova T.P."/>
            <person name="Goeva M.A."/>
            <person name="Babich T.L."/>
            <person name="Sokolova D.S."/>
            <person name="Abdullin R."/>
            <person name="Poltaraus A.B."/>
            <person name="Toshchakov S.V."/>
            <person name="Nazina T.N."/>
        </authorList>
    </citation>
    <scope>NUCLEOTIDE SEQUENCE [LARGE SCALE GENOMIC DNA]</scope>
    <source>
        <strain evidence="11 12">JR1/69-3-13</strain>
    </source>
</reference>
<dbReference type="GO" id="GO:0015627">
    <property type="term" value="C:type II protein secretion system complex"/>
    <property type="evidence" value="ECO:0007669"/>
    <property type="project" value="InterPro"/>
</dbReference>
<evidence type="ECO:0000256" key="1">
    <source>
        <dbReference type="ARBA" id="ARBA00004533"/>
    </source>
</evidence>
<protein>
    <recommendedName>
        <fullName evidence="3">Type II secretion system protein N</fullName>
    </recommendedName>
    <alternativeName>
        <fullName evidence="10">General secretion pathway protein N</fullName>
    </alternativeName>
</protein>
<comment type="similarity">
    <text evidence="2">Belongs to the GSP N family.</text>
</comment>
<evidence type="ECO:0000256" key="4">
    <source>
        <dbReference type="ARBA" id="ARBA00022448"/>
    </source>
</evidence>
<dbReference type="Pfam" id="PF01203">
    <property type="entry name" value="T2SSN"/>
    <property type="match status" value="1"/>
</dbReference>
<gene>
    <name evidence="11" type="ORF">CR159_02190</name>
</gene>
<evidence type="ECO:0000256" key="6">
    <source>
        <dbReference type="ARBA" id="ARBA00022519"/>
    </source>
</evidence>
<dbReference type="PROSITE" id="PS51257">
    <property type="entry name" value="PROKAR_LIPOPROTEIN"/>
    <property type="match status" value="1"/>
</dbReference>
<evidence type="ECO:0000256" key="2">
    <source>
        <dbReference type="ARBA" id="ARBA00007208"/>
    </source>
</evidence>
<comment type="subcellular location">
    <subcellularLocation>
        <location evidence="1">Cell inner membrane</location>
    </subcellularLocation>
</comment>
<evidence type="ECO:0000256" key="8">
    <source>
        <dbReference type="ARBA" id="ARBA00022927"/>
    </source>
</evidence>
<comment type="caution">
    <text evidence="11">The sequence shown here is derived from an EMBL/GenBank/DDBJ whole genome shotgun (WGS) entry which is preliminary data.</text>
</comment>
<keyword evidence="12" id="KW-1185">Reference proteome</keyword>
<evidence type="ECO:0000256" key="7">
    <source>
        <dbReference type="ARBA" id="ARBA00022692"/>
    </source>
</evidence>
<dbReference type="GO" id="GO:0015628">
    <property type="term" value="P:protein secretion by the type II secretion system"/>
    <property type="evidence" value="ECO:0007669"/>
    <property type="project" value="InterPro"/>
</dbReference>
<dbReference type="EMBL" id="PDNW01000001">
    <property type="protein sequence ID" value="PLC51846.1"/>
    <property type="molecule type" value="Genomic_DNA"/>
</dbReference>
<keyword evidence="6" id="KW-0997">Cell inner membrane</keyword>
<evidence type="ECO:0000256" key="3">
    <source>
        <dbReference type="ARBA" id="ARBA00021563"/>
    </source>
</evidence>
<dbReference type="OrthoDB" id="8558191at2"/>
<proteinExistence type="inferred from homology"/>